<comment type="caution">
    <text evidence="1">The sequence shown here is derived from an EMBL/GenBank/DDBJ whole genome shotgun (WGS) entry which is preliminary data.</text>
</comment>
<sequence length="59" mass="6939">QHWASDVFLSWVLSYFVVESIDKYLDKKYEQKYNATSTDDLTSLNFTFTGNRIGVVYSF</sequence>
<dbReference type="Proteomes" id="UP001194729">
    <property type="component" value="Unassembled WGS sequence"/>
</dbReference>
<gene>
    <name evidence="1" type="ORF">FNJ87_05250</name>
</gene>
<proteinExistence type="predicted"/>
<keyword evidence="2" id="KW-1185">Reference proteome</keyword>
<evidence type="ECO:0000313" key="1">
    <source>
        <dbReference type="EMBL" id="MBF4983762.1"/>
    </source>
</evidence>
<feature type="non-terminal residue" evidence="1">
    <location>
        <position position="1"/>
    </location>
</feature>
<evidence type="ECO:0000313" key="2">
    <source>
        <dbReference type="Proteomes" id="UP001194729"/>
    </source>
</evidence>
<dbReference type="EMBL" id="JADKYU010000273">
    <property type="protein sequence ID" value="MBF4983762.1"/>
    <property type="molecule type" value="Genomic_DNA"/>
</dbReference>
<name>A0ABS0A332_9FLAO</name>
<accession>A0ABS0A332</accession>
<reference evidence="1 2" key="1">
    <citation type="submission" date="2020-11" db="EMBL/GenBank/DDBJ databases">
        <title>P. mediterranea TC4 genome.</title>
        <authorList>
            <person name="Molmeret M."/>
        </authorList>
    </citation>
    <scope>NUCLEOTIDE SEQUENCE [LARGE SCALE GENOMIC DNA]</scope>
    <source>
        <strain evidence="1 2">TC4</strain>
    </source>
</reference>
<protein>
    <submittedName>
        <fullName evidence="1">Phosphoesterase</fullName>
    </submittedName>
</protein>
<organism evidence="1 2">
    <name type="scientific">Nonlabens mediterrranea</name>
    <dbReference type="NCBI Taxonomy" id="1419947"/>
    <lineage>
        <taxon>Bacteria</taxon>
        <taxon>Pseudomonadati</taxon>
        <taxon>Bacteroidota</taxon>
        <taxon>Flavobacteriia</taxon>
        <taxon>Flavobacteriales</taxon>
        <taxon>Flavobacteriaceae</taxon>
        <taxon>Nonlabens</taxon>
    </lineage>
</organism>